<gene>
    <name evidence="2" type="ORF">MVEN_00870100</name>
</gene>
<reference evidence="2" key="1">
    <citation type="submission" date="2020-05" db="EMBL/GenBank/DDBJ databases">
        <title>Mycena genomes resolve the evolution of fungal bioluminescence.</title>
        <authorList>
            <person name="Tsai I.J."/>
        </authorList>
    </citation>
    <scope>NUCLEOTIDE SEQUENCE</scope>
    <source>
        <strain evidence="2">CCC161011</strain>
    </source>
</reference>
<evidence type="ECO:0000313" key="2">
    <source>
        <dbReference type="EMBL" id="KAF7358214.1"/>
    </source>
</evidence>
<evidence type="ECO:0008006" key="4">
    <source>
        <dbReference type="Google" id="ProtNLM"/>
    </source>
</evidence>
<dbReference type="EMBL" id="JACAZI010000006">
    <property type="protein sequence ID" value="KAF7358214.1"/>
    <property type="molecule type" value="Genomic_DNA"/>
</dbReference>
<dbReference type="Proteomes" id="UP000620124">
    <property type="component" value="Unassembled WGS sequence"/>
</dbReference>
<feature type="region of interest" description="Disordered" evidence="1">
    <location>
        <begin position="77"/>
        <end position="109"/>
    </location>
</feature>
<proteinExistence type="predicted"/>
<sequence length="322" mass="34091">MPVKRQTNDAVHLAITPACGKLGGTFTNANAGVVTTGIKTLVAFVEVEAHSAPSWSKTSSELLYQITDTCLNTRNDRPDSYTFGGRSDGGPLSPAVLNDTNPLAGGRGTDGPVWAEDLASDFGATIKDYAERLRDLALKPPRSLIISLKQFGAVVLNVAHWPNKVGASDFPPASLRNGGISSADGNQLPQAADLLTQIKQLAAAPTYAKNIVVLDDYGRGSHLHTGDAFKQAVFAGLTPLRTQGFNVAYVDFTPLWDAVLGTTSGLAAFGYETSGSCIPTLDQKDLSGECSTPLNAFYWLPKHPSKETHRVMAVTISGSPSF</sequence>
<evidence type="ECO:0000256" key="1">
    <source>
        <dbReference type="SAM" id="MobiDB-lite"/>
    </source>
</evidence>
<evidence type="ECO:0000313" key="3">
    <source>
        <dbReference type="Proteomes" id="UP000620124"/>
    </source>
</evidence>
<protein>
    <recommendedName>
        <fullName evidence="4">Carbohydrate esterase family 16 protein</fullName>
    </recommendedName>
</protein>
<organism evidence="2 3">
    <name type="scientific">Mycena venus</name>
    <dbReference type="NCBI Taxonomy" id="2733690"/>
    <lineage>
        <taxon>Eukaryota</taxon>
        <taxon>Fungi</taxon>
        <taxon>Dikarya</taxon>
        <taxon>Basidiomycota</taxon>
        <taxon>Agaricomycotina</taxon>
        <taxon>Agaricomycetes</taxon>
        <taxon>Agaricomycetidae</taxon>
        <taxon>Agaricales</taxon>
        <taxon>Marasmiineae</taxon>
        <taxon>Mycenaceae</taxon>
        <taxon>Mycena</taxon>
    </lineage>
</organism>
<keyword evidence="3" id="KW-1185">Reference proteome</keyword>
<accession>A0A8H6YFU3</accession>
<comment type="caution">
    <text evidence="2">The sequence shown here is derived from an EMBL/GenBank/DDBJ whole genome shotgun (WGS) entry which is preliminary data.</text>
</comment>
<name>A0A8H6YFU3_9AGAR</name>
<dbReference type="AlphaFoldDB" id="A0A8H6YFU3"/>
<dbReference type="OrthoDB" id="1600564at2759"/>